<dbReference type="InterPro" id="IPR055955">
    <property type="entry name" value="DUF7533"/>
</dbReference>
<dbReference type="KEGG" id="ssai:N0B31_13650"/>
<feature type="transmembrane region" description="Helical" evidence="1">
    <location>
        <begin position="33"/>
        <end position="53"/>
    </location>
</feature>
<dbReference type="Proteomes" id="UP001057580">
    <property type="component" value="Chromosome"/>
</dbReference>
<evidence type="ECO:0000313" key="2">
    <source>
        <dbReference type="EMBL" id="UWM53183.1"/>
    </source>
</evidence>
<dbReference type="Pfam" id="PF24377">
    <property type="entry name" value="DUF7533"/>
    <property type="match status" value="1"/>
</dbReference>
<dbReference type="EMBL" id="CP104003">
    <property type="protein sequence ID" value="UWM53183.1"/>
    <property type="molecule type" value="Genomic_DNA"/>
</dbReference>
<dbReference type="GeneID" id="74943486"/>
<name>A0A9E7R1K0_9EURY</name>
<evidence type="ECO:0000256" key="1">
    <source>
        <dbReference type="SAM" id="Phobius"/>
    </source>
</evidence>
<proteinExistence type="predicted"/>
<dbReference type="RefSeq" id="WP_260592178.1">
    <property type="nucleotide sequence ID" value="NZ_CP104003.1"/>
</dbReference>
<dbReference type="AlphaFoldDB" id="A0A9E7R1K0"/>
<reference evidence="2" key="1">
    <citation type="submission" date="2022-09" db="EMBL/GenBank/DDBJ databases">
        <title>Diverse halophilic archaea isolated from saline environments.</title>
        <authorList>
            <person name="Cui H.-L."/>
        </authorList>
    </citation>
    <scope>NUCLEOTIDE SEQUENCE</scope>
    <source>
        <strain evidence="2">ZS-35-S2</strain>
    </source>
</reference>
<keyword evidence="1" id="KW-0812">Transmembrane</keyword>
<evidence type="ECO:0000313" key="3">
    <source>
        <dbReference type="Proteomes" id="UP001057580"/>
    </source>
</evidence>
<gene>
    <name evidence="2" type="ORF">N0B31_13650</name>
</gene>
<keyword evidence="1" id="KW-0472">Membrane</keyword>
<keyword evidence="1" id="KW-1133">Transmembrane helix</keyword>
<sequence>MSSITGLFGLAITLAFALPVALLGLQFLGDGNTTVGAGFLAIAALMVLINEYVASPGDLPGMLAGKVVGTVAKDPEAETDEE</sequence>
<keyword evidence="3" id="KW-1185">Reference proteome</keyword>
<accession>A0A9E7R1K0</accession>
<organism evidence="2 3">
    <name type="scientific">Salinirubellus salinus</name>
    <dbReference type="NCBI Taxonomy" id="1364945"/>
    <lineage>
        <taxon>Archaea</taxon>
        <taxon>Methanobacteriati</taxon>
        <taxon>Methanobacteriota</taxon>
        <taxon>Stenosarchaea group</taxon>
        <taxon>Halobacteria</taxon>
        <taxon>Halobacteriales</taxon>
        <taxon>Natronomonadaceae</taxon>
        <taxon>Salinirubellus</taxon>
    </lineage>
</organism>
<protein>
    <submittedName>
        <fullName evidence="2">Uncharacterized protein</fullName>
    </submittedName>
</protein>